<comment type="caution">
    <text evidence="2">The sequence shown here is derived from an EMBL/GenBank/DDBJ whole genome shotgun (WGS) entry which is preliminary data.</text>
</comment>
<sequence>MRAVVFAGPSLGSMPVPPPGVEIRGPAVAGDLHAATCAGVAVIGLVDGAFEDRPTVWHKEILFALSQGVRVLGAASLGALRAVECASFGMEGVGEIFARFRDGGLEDDAELALVFGPAEMGYPALSVPLVNIRATLERAEAEGILGSGEVRGMLALARAVFFKELTWPRLLSGAAGIGWAPETAARFAGWLPGGAVDLKRADAQALIAAAAAALDGPAPAVPTFRFAGTRTWRRAVEWFERRGGALAPAEEAVLDEMRLDPIRFERALIRAYARRAARDRVTEAERSESEMIEELRLRLDLPTAEAFRGWLAEVGGEARALVRALDDEERLQTALEGSIPELAPAVLDDARIEGRFGALAARAEAKRAMLGHRPPPRYDEAELRAMLDVLGARRRFTIEIDDLDLLARALGLTDRRALHRLLWREEAFAAAPREKSA</sequence>
<name>A0A501WNJ9_9RHOB</name>
<keyword evidence="3" id="KW-1185">Reference proteome</keyword>
<evidence type="ECO:0000313" key="2">
    <source>
        <dbReference type="EMBL" id="TPE49915.1"/>
    </source>
</evidence>
<organism evidence="2 3">
    <name type="scientific">Amaricoccus solimangrovi</name>
    <dbReference type="NCBI Taxonomy" id="2589815"/>
    <lineage>
        <taxon>Bacteria</taxon>
        <taxon>Pseudomonadati</taxon>
        <taxon>Pseudomonadota</taxon>
        <taxon>Alphaproteobacteria</taxon>
        <taxon>Rhodobacterales</taxon>
        <taxon>Paracoccaceae</taxon>
        <taxon>Amaricoccus</taxon>
    </lineage>
</organism>
<proteinExistence type="predicted"/>
<dbReference type="AlphaFoldDB" id="A0A501WNJ9"/>
<dbReference type="EMBL" id="VFRP01000012">
    <property type="protein sequence ID" value="TPE49915.1"/>
    <property type="molecule type" value="Genomic_DNA"/>
</dbReference>
<dbReference type="RefSeq" id="WP_140454613.1">
    <property type="nucleotide sequence ID" value="NZ_VFRP01000012.1"/>
</dbReference>
<feature type="domain" description="TfuA-like core" evidence="1">
    <location>
        <begin position="47"/>
        <end position="164"/>
    </location>
</feature>
<accession>A0A501WNJ9</accession>
<dbReference type="Proteomes" id="UP000319255">
    <property type="component" value="Unassembled WGS sequence"/>
</dbReference>
<gene>
    <name evidence="2" type="ORF">FJM51_13200</name>
</gene>
<dbReference type="OrthoDB" id="118811at2"/>
<protein>
    <recommendedName>
        <fullName evidence="1">TfuA-like core domain-containing protein</fullName>
    </recommendedName>
</protein>
<reference evidence="2 3" key="1">
    <citation type="submission" date="2019-06" db="EMBL/GenBank/DDBJ databases">
        <title>A novel bacterium of genus Amaricoccus, isolated from marine sediment.</title>
        <authorList>
            <person name="Huang H."/>
            <person name="Mo K."/>
            <person name="Hu Y."/>
        </authorList>
    </citation>
    <scope>NUCLEOTIDE SEQUENCE [LARGE SCALE GENOMIC DNA]</scope>
    <source>
        <strain evidence="2 3">HB172011</strain>
    </source>
</reference>
<dbReference type="InterPro" id="IPR012924">
    <property type="entry name" value="TfuA_core"/>
</dbReference>
<dbReference type="Pfam" id="PF07812">
    <property type="entry name" value="TfuA"/>
    <property type="match status" value="1"/>
</dbReference>
<evidence type="ECO:0000259" key="1">
    <source>
        <dbReference type="Pfam" id="PF07812"/>
    </source>
</evidence>
<evidence type="ECO:0000313" key="3">
    <source>
        <dbReference type="Proteomes" id="UP000319255"/>
    </source>
</evidence>